<evidence type="ECO:0000259" key="3">
    <source>
        <dbReference type="Pfam" id="PF25767"/>
    </source>
</evidence>
<dbReference type="PANTHER" id="PTHR12658:SF0">
    <property type="entry name" value="TUBULIN-SPECIFIC CHAPERONE D"/>
    <property type="match status" value="1"/>
</dbReference>
<evidence type="ECO:0000259" key="2">
    <source>
        <dbReference type="Pfam" id="PF12612"/>
    </source>
</evidence>
<gene>
    <name evidence="4" type="primary">alp1</name>
    <name evidence="4" type="ORF">SOMG_00953</name>
</gene>
<reference evidence="4 5" key="1">
    <citation type="journal article" date="2023" name="G3 (Bethesda)">
        <title>A high-quality reference genome for the fission yeast Schizosaccharomyces osmophilus.</title>
        <authorList>
            <person name="Jia G.S."/>
            <person name="Zhang W.C."/>
            <person name="Liang Y."/>
            <person name="Liu X.H."/>
            <person name="Rhind N."/>
            <person name="Pidoux A."/>
            <person name="Brysch-Herzberg M."/>
            <person name="Du L.L."/>
        </authorList>
    </citation>
    <scope>NUCLEOTIDE SEQUENCE [LARGE SCALE GENOMIC DNA]</scope>
    <source>
        <strain evidence="4 5">CBS 15793</strain>
    </source>
</reference>
<dbReference type="InterPro" id="IPR016024">
    <property type="entry name" value="ARM-type_fold"/>
</dbReference>
<dbReference type="SUPFAM" id="SSF48371">
    <property type="entry name" value="ARM repeat"/>
    <property type="match status" value="1"/>
</dbReference>
<dbReference type="GO" id="GO:0005096">
    <property type="term" value="F:GTPase activator activity"/>
    <property type="evidence" value="ECO:0007669"/>
    <property type="project" value="InterPro"/>
</dbReference>
<dbReference type="Pfam" id="PF23579">
    <property type="entry name" value="ARM_TBCD"/>
    <property type="match status" value="1"/>
</dbReference>
<dbReference type="KEGG" id="som:SOMG_00953"/>
<dbReference type="PANTHER" id="PTHR12658">
    <property type="entry name" value="BETA-TUBULIN COFACTOR D"/>
    <property type="match status" value="1"/>
</dbReference>
<evidence type="ECO:0000256" key="1">
    <source>
        <dbReference type="ARBA" id="ARBA00023186"/>
    </source>
</evidence>
<dbReference type="Gene3D" id="1.25.10.10">
    <property type="entry name" value="Leucine-rich Repeat Variant"/>
    <property type="match status" value="2"/>
</dbReference>
<dbReference type="InterPro" id="IPR058033">
    <property type="entry name" value="ARM_TBCD_2nd"/>
</dbReference>
<accession>A0AAE9W9R7</accession>
<dbReference type="InterPro" id="IPR022577">
    <property type="entry name" value="TBCD_C"/>
</dbReference>
<keyword evidence="5" id="KW-1185">Reference proteome</keyword>
<dbReference type="GeneID" id="80874435"/>
<feature type="domain" description="Tubulin-folding cofactor D ARM repeats" evidence="3">
    <location>
        <begin position="302"/>
        <end position="496"/>
    </location>
</feature>
<dbReference type="GO" id="GO:0000226">
    <property type="term" value="P:microtubule cytoskeleton organization"/>
    <property type="evidence" value="ECO:0007669"/>
    <property type="project" value="TreeGrafter"/>
</dbReference>
<keyword evidence="1" id="KW-0143">Chaperone</keyword>
<dbReference type="GO" id="GO:0007023">
    <property type="term" value="P:post-chaperonin tubulin folding pathway"/>
    <property type="evidence" value="ECO:0007669"/>
    <property type="project" value="InterPro"/>
</dbReference>
<dbReference type="GO" id="GO:0007021">
    <property type="term" value="P:tubulin complex assembly"/>
    <property type="evidence" value="ECO:0007669"/>
    <property type="project" value="InterPro"/>
</dbReference>
<sequence length="1121" mass="128796">MEFDEETPGFLIPNEEEFLTGFVYNIESFCKSLEAGDDPSQKQRLCDEVLKYIQGCQQQPILLDKILAQYVPILSNFVHSNDDSNNFLSSLVLYNFCRIRGHKIIRVLFPTEVQQLETLYQFLINELDLPWQTIYVNFLWLSQLLNIPFPLSSIEQSKNLQLRIADLSLFFLDRSGREREAASLVLARLLSRQDCMHLLPSILQSSIDSWDSKNLFYKIGFLSSLAVTLKICQREDFLDYASNVLLFLRFVQASNSSSKSTALHKLLSKCYARVGLLLIPINASSNWKYNPLIPDSFHSLPQDTEMSVHSYLEEIIDFLLSSVEYNDTFVRWSAAKGLARIVERLPWYLAEQVIDAVIILTLDNTFLNPIYNTVNISITCPDLWHGSMLFFARLANMRLLKHKTILHILPLVELGLSYEIRVGTRVSGQSIRDASCYFIWSLYRSYLRKDIEPVQLNLVHTLLQTLLFDREVNIRRAATAALFEMVGRHGSVPDGLNLISFLNYTSVSDLSYCYCEYALEVAKNPHFRTCIYQKLLQNLHHFDSKIQNLADASLYKLFSIYRKEATVYLPFLKDRLSTGNTDHAYGDFLAIGNILRCLLDQDSSKVIDEVGSLLDYGTYMPVARFSRSQKTKVLSGVCRMINSIFSSQCVFGKNLTDSALNCLKSAISLREESITEDVSNAFNSLIQHDSSNSYLFEFMSLYNINSSPEEFLTVVSIIEKLPDIDISQQEKIVSYLKTSYCSKNVSIEFQTSIISAFRGLCQSVYRKSTGTKVNEFTNFLVSISYNYRIDTRGDVGSWVRKQSLLVFKLLITLDSQFQKLQKSHVSSIFSFMVRQAFDKIDNIRLLALQCLNDLKGHPVLKCDEGLQNIIASSYKCEAEYFKKIKEESLNIRFLEYPVFREDAFKGIVAFTGNGFGGGKIFLCYNNYKHYVCQLKDFRNESGSDCGLSKQDIFDLYVHFLLSEAEDNRFYYQVVSSFTSLLLSGLFERFTSTKSVVRIAFLAQRRATKCTSTAGIIIILNMLRSFLISKYDILALYSFKYISNFLVHSRENIRLQAADILFFAIQAKITTFIPEHIIEEFLTVDWYAPLHTNAKFVKGFRQIIQSKIEQDEQSMKKEKKRL</sequence>
<dbReference type="RefSeq" id="XP_056036539.1">
    <property type="nucleotide sequence ID" value="XM_056179746.1"/>
</dbReference>
<dbReference type="Pfam" id="PF12612">
    <property type="entry name" value="TFCD_C"/>
    <property type="match status" value="1"/>
</dbReference>
<proteinExistence type="predicted"/>
<evidence type="ECO:0000313" key="4">
    <source>
        <dbReference type="EMBL" id="WBW72296.1"/>
    </source>
</evidence>
<dbReference type="Proteomes" id="UP001212411">
    <property type="component" value="Chromosome 1"/>
</dbReference>
<dbReference type="InterPro" id="IPR033162">
    <property type="entry name" value="TBCD"/>
</dbReference>
<name>A0AAE9W9R7_9SCHI</name>
<dbReference type="Pfam" id="PF25767">
    <property type="entry name" value="ARM_TBCD_2nd"/>
    <property type="match status" value="1"/>
</dbReference>
<dbReference type="InterPro" id="IPR011989">
    <property type="entry name" value="ARM-like"/>
</dbReference>
<dbReference type="EMBL" id="CP115611">
    <property type="protein sequence ID" value="WBW72296.1"/>
    <property type="molecule type" value="Genomic_DNA"/>
</dbReference>
<feature type="domain" description="Tubulin-folding cofactor D C-terminal" evidence="2">
    <location>
        <begin position="827"/>
        <end position="1012"/>
    </location>
</feature>
<dbReference type="GO" id="GO:0048487">
    <property type="term" value="F:beta-tubulin binding"/>
    <property type="evidence" value="ECO:0007669"/>
    <property type="project" value="InterPro"/>
</dbReference>
<evidence type="ECO:0000313" key="5">
    <source>
        <dbReference type="Proteomes" id="UP001212411"/>
    </source>
</evidence>
<organism evidence="4 5">
    <name type="scientific">Schizosaccharomyces osmophilus</name>
    <dbReference type="NCBI Taxonomy" id="2545709"/>
    <lineage>
        <taxon>Eukaryota</taxon>
        <taxon>Fungi</taxon>
        <taxon>Dikarya</taxon>
        <taxon>Ascomycota</taxon>
        <taxon>Taphrinomycotina</taxon>
        <taxon>Schizosaccharomycetes</taxon>
        <taxon>Schizosaccharomycetales</taxon>
        <taxon>Schizosaccharomycetaceae</taxon>
        <taxon>Schizosaccharomyces</taxon>
    </lineage>
</organism>
<dbReference type="AlphaFoldDB" id="A0AAE9W9R7"/>
<protein>
    <submittedName>
        <fullName evidence="4">Tubulin specific chaperone cofactor D, Alp1</fullName>
    </submittedName>
</protein>